<evidence type="ECO:0000313" key="4">
    <source>
        <dbReference type="EMBL" id="MBC5728476.1"/>
    </source>
</evidence>
<dbReference type="PANTHER" id="PTHR22916">
    <property type="entry name" value="GLYCOSYLTRANSFERASE"/>
    <property type="match status" value="1"/>
</dbReference>
<dbReference type="Proteomes" id="UP000636755">
    <property type="component" value="Unassembled WGS sequence"/>
</dbReference>
<protein>
    <submittedName>
        <fullName evidence="4">Glycosyltransferase</fullName>
    </submittedName>
</protein>
<evidence type="ECO:0000256" key="1">
    <source>
        <dbReference type="ARBA" id="ARBA00022676"/>
    </source>
</evidence>
<dbReference type="RefSeq" id="WP_186935583.1">
    <property type="nucleotide sequence ID" value="NZ_JACOPS010000003.1"/>
</dbReference>
<comment type="caution">
    <text evidence="4">The sequence shown here is derived from an EMBL/GenBank/DDBJ whole genome shotgun (WGS) entry which is preliminary data.</text>
</comment>
<gene>
    <name evidence="4" type="ORF">H8R91_08085</name>
</gene>
<dbReference type="EMBL" id="JACOPS010000003">
    <property type="protein sequence ID" value="MBC5728476.1"/>
    <property type="molecule type" value="Genomic_DNA"/>
</dbReference>
<evidence type="ECO:0000256" key="2">
    <source>
        <dbReference type="ARBA" id="ARBA00022679"/>
    </source>
</evidence>
<dbReference type="InterPro" id="IPR001173">
    <property type="entry name" value="Glyco_trans_2-like"/>
</dbReference>
<dbReference type="Pfam" id="PF00535">
    <property type="entry name" value="Glycos_transf_2"/>
    <property type="match status" value="1"/>
</dbReference>
<reference evidence="4 5" key="1">
    <citation type="submission" date="2020-08" db="EMBL/GenBank/DDBJ databases">
        <title>Genome public.</title>
        <authorList>
            <person name="Liu C."/>
            <person name="Sun Q."/>
        </authorList>
    </citation>
    <scope>NUCLEOTIDE SEQUENCE [LARGE SCALE GENOMIC DNA]</scope>
    <source>
        <strain evidence="4 5">NSJ-71</strain>
    </source>
</reference>
<dbReference type="Gene3D" id="3.90.550.10">
    <property type="entry name" value="Spore Coat Polysaccharide Biosynthesis Protein SpsA, Chain A"/>
    <property type="match status" value="1"/>
</dbReference>
<name>A0ABR7HLZ3_9FIRM</name>
<dbReference type="InterPro" id="IPR029044">
    <property type="entry name" value="Nucleotide-diphossugar_trans"/>
</dbReference>
<evidence type="ECO:0000313" key="5">
    <source>
        <dbReference type="Proteomes" id="UP000636755"/>
    </source>
</evidence>
<proteinExistence type="predicted"/>
<evidence type="ECO:0000259" key="3">
    <source>
        <dbReference type="Pfam" id="PF00535"/>
    </source>
</evidence>
<sequence length="323" mass="36990">MNSPLISVIVPIYNAAEFIEKTAEHLVNQTYKNMEFILVDDGSTDGSSEICDKIAEKDSRFVIVHQKNSGVSAARNAGIAAAKGDYIGFCDSDDIPYEDMYETLYGIVEEYDCDVAMIKSAIHFIDGKVQDSSDGSIKVYSDKDEILKLFLLNKIQSSVYTKLFSAEICKQVQFPAPHKINEDRYYSFFALEKCKKLGFKNVTKYNYCRHEGSSVTQSFSDKYLDIVYFADLIEDFVQKNYPELSDYARANKIVSYLRTCQLILLLNGEKTYKDKFEEIRAFIKEQDNALCKKYLTKSIYIKYTFLKAGQVPFRLAIKAFSKF</sequence>
<dbReference type="CDD" id="cd00761">
    <property type="entry name" value="Glyco_tranf_GTA_type"/>
    <property type="match status" value="1"/>
</dbReference>
<accession>A0ABR7HLZ3</accession>
<keyword evidence="5" id="KW-1185">Reference proteome</keyword>
<keyword evidence="1" id="KW-0328">Glycosyltransferase</keyword>
<organism evidence="4 5">
    <name type="scientific">Ruminococcus intestinalis</name>
    <dbReference type="NCBI Taxonomy" id="2763066"/>
    <lineage>
        <taxon>Bacteria</taxon>
        <taxon>Bacillati</taxon>
        <taxon>Bacillota</taxon>
        <taxon>Clostridia</taxon>
        <taxon>Eubacteriales</taxon>
        <taxon>Oscillospiraceae</taxon>
        <taxon>Ruminococcus</taxon>
    </lineage>
</organism>
<feature type="domain" description="Glycosyltransferase 2-like" evidence="3">
    <location>
        <begin position="7"/>
        <end position="133"/>
    </location>
</feature>
<dbReference type="PANTHER" id="PTHR22916:SF51">
    <property type="entry name" value="GLYCOSYLTRANSFERASE EPSH-RELATED"/>
    <property type="match status" value="1"/>
</dbReference>
<keyword evidence="2" id="KW-0808">Transferase</keyword>
<dbReference type="SUPFAM" id="SSF53448">
    <property type="entry name" value="Nucleotide-diphospho-sugar transferases"/>
    <property type="match status" value="1"/>
</dbReference>